<dbReference type="SUPFAM" id="SSF56672">
    <property type="entry name" value="DNA/RNA polymerases"/>
    <property type="match status" value="1"/>
</dbReference>
<dbReference type="EMBL" id="JABXXO010000012">
    <property type="protein sequence ID" value="KAF7762392.1"/>
    <property type="molecule type" value="Genomic_DNA"/>
</dbReference>
<evidence type="ECO:0000313" key="3">
    <source>
        <dbReference type="Proteomes" id="UP000629468"/>
    </source>
</evidence>
<sequence length="371" mass="42750">MEIHVPLNSKPTQTTALIDSGAQENFVNEIYAQKHNLTLKPLNQPIHLRYADGSSNPKATVKIPALVTQLAAKDIILGIPFLTAQNPDINWKTRTFGWRSDGLTRLAELQHSMVRPADIASIALNHLASLETNEELRDDWQDDPPSYYPMPDDWDTFELATEMNHTFLEINYKASTSTHLANTLQPKKLQLPSKWQKYAKLFDQKASNRFPISQPYDHQIDLKEGFIPKKHKAYRLRQTENEEVKKFLNENLRKGYIRKSDSPMASPIFFVGKKDGKLRPCQDYKYLNDGTIKNVYPLPLISEILDKLKTVRYFTKLDIRQGYNNVRIRDGDQWKAAFSTPFGHFEPMVMFFGLTNSPATFQNMMNDILET</sequence>
<feature type="domain" description="Reverse transcriptase" evidence="1">
    <location>
        <begin position="252"/>
        <end position="371"/>
    </location>
</feature>
<protein>
    <recommendedName>
        <fullName evidence="1">Reverse transcriptase domain-containing protein</fullName>
    </recommendedName>
</protein>
<name>A0A8H7C4H2_AGABI</name>
<organism evidence="2 3">
    <name type="scientific">Agaricus bisporus var. burnettii</name>
    <dbReference type="NCBI Taxonomy" id="192524"/>
    <lineage>
        <taxon>Eukaryota</taxon>
        <taxon>Fungi</taxon>
        <taxon>Dikarya</taxon>
        <taxon>Basidiomycota</taxon>
        <taxon>Agaricomycotina</taxon>
        <taxon>Agaricomycetes</taxon>
        <taxon>Agaricomycetidae</taxon>
        <taxon>Agaricales</taxon>
        <taxon>Agaricineae</taxon>
        <taxon>Agaricaceae</taxon>
        <taxon>Agaricus</taxon>
    </lineage>
</organism>
<dbReference type="InterPro" id="IPR043502">
    <property type="entry name" value="DNA/RNA_pol_sf"/>
</dbReference>
<dbReference type="InterPro" id="IPR021109">
    <property type="entry name" value="Peptidase_aspartic_dom_sf"/>
</dbReference>
<dbReference type="Proteomes" id="UP000629468">
    <property type="component" value="Unassembled WGS sequence"/>
</dbReference>
<dbReference type="InterPro" id="IPR053134">
    <property type="entry name" value="RNA-dir_DNA_polymerase"/>
</dbReference>
<evidence type="ECO:0000313" key="2">
    <source>
        <dbReference type="EMBL" id="KAF7762392.1"/>
    </source>
</evidence>
<dbReference type="SUPFAM" id="SSF50630">
    <property type="entry name" value="Acid proteases"/>
    <property type="match status" value="1"/>
</dbReference>
<dbReference type="CDD" id="cd00303">
    <property type="entry name" value="retropepsin_like"/>
    <property type="match status" value="1"/>
</dbReference>
<gene>
    <name evidence="2" type="ORF">Agabi119p4_8985</name>
</gene>
<evidence type="ECO:0000259" key="1">
    <source>
        <dbReference type="PROSITE" id="PS50878"/>
    </source>
</evidence>
<accession>A0A8H7C4H2</accession>
<dbReference type="PANTHER" id="PTHR24559">
    <property type="entry name" value="TRANSPOSON TY3-I GAG-POL POLYPROTEIN"/>
    <property type="match status" value="1"/>
</dbReference>
<dbReference type="PROSITE" id="PS50878">
    <property type="entry name" value="RT_POL"/>
    <property type="match status" value="1"/>
</dbReference>
<dbReference type="Gene3D" id="3.10.10.10">
    <property type="entry name" value="HIV Type 1 Reverse Transcriptase, subunit A, domain 1"/>
    <property type="match status" value="1"/>
</dbReference>
<dbReference type="AlphaFoldDB" id="A0A8H7C4H2"/>
<comment type="caution">
    <text evidence="2">The sequence shown here is derived from an EMBL/GenBank/DDBJ whole genome shotgun (WGS) entry which is preliminary data.</text>
</comment>
<proteinExistence type="predicted"/>
<dbReference type="PANTHER" id="PTHR24559:SF440">
    <property type="entry name" value="RIBONUCLEASE H"/>
    <property type="match status" value="1"/>
</dbReference>
<dbReference type="CDD" id="cd01647">
    <property type="entry name" value="RT_LTR"/>
    <property type="match status" value="1"/>
</dbReference>
<reference evidence="2 3" key="1">
    <citation type="journal article" name="Sci. Rep.">
        <title>Telomere-to-telomere assembled and centromere annotated genomes of the two main subspecies of the button mushroom Agaricus bisporus reveal especially polymorphic chromosome ends.</title>
        <authorList>
            <person name="Sonnenberg A.S.M."/>
            <person name="Sedaghat-Telgerd N."/>
            <person name="Lavrijssen B."/>
            <person name="Ohm R.A."/>
            <person name="Hendrickx P.M."/>
            <person name="Scholtmeijer K."/>
            <person name="Baars J.J.P."/>
            <person name="van Peer A."/>
        </authorList>
    </citation>
    <scope>NUCLEOTIDE SEQUENCE [LARGE SCALE GENOMIC DNA]</scope>
    <source>
        <strain evidence="2 3">H119_p4</strain>
    </source>
</reference>
<dbReference type="Pfam" id="PF00078">
    <property type="entry name" value="RVT_1"/>
    <property type="match status" value="1"/>
</dbReference>
<dbReference type="Gene3D" id="2.40.70.10">
    <property type="entry name" value="Acid Proteases"/>
    <property type="match status" value="1"/>
</dbReference>
<dbReference type="InterPro" id="IPR000477">
    <property type="entry name" value="RT_dom"/>
</dbReference>